<dbReference type="SFLD" id="SFLDS00019">
    <property type="entry name" value="Glutathione_Transferase_(cytos"/>
    <property type="match status" value="1"/>
</dbReference>
<evidence type="ECO:0000259" key="3">
    <source>
        <dbReference type="PROSITE" id="PS50405"/>
    </source>
</evidence>
<protein>
    <submittedName>
        <fullName evidence="4">Thiol:disulfide oxidoreductase</fullName>
    </submittedName>
</protein>
<dbReference type="Pfam" id="PF02798">
    <property type="entry name" value="GST_N"/>
    <property type="match status" value="1"/>
</dbReference>
<evidence type="ECO:0000313" key="4">
    <source>
        <dbReference type="EMBL" id="GHE99485.1"/>
    </source>
</evidence>
<keyword evidence="5" id="KW-1185">Reference proteome</keyword>
<proteinExistence type="inferred from homology"/>
<dbReference type="EMBL" id="BNCH01000004">
    <property type="protein sequence ID" value="GHE99485.1"/>
    <property type="molecule type" value="Genomic_DNA"/>
</dbReference>
<dbReference type="InterPro" id="IPR010987">
    <property type="entry name" value="Glutathione-S-Trfase_C-like"/>
</dbReference>
<sequence length="233" mass="26367">MPKPIDLYYWPTPNGWKISIALEEMKLPYEVKLVNIGAGDQFDPDFLKIAPNNRMPAIVDPDGPDGAPISIFESGAILQYLARKTGTFCGETERDRIAVDQWLMWQMGGLGPMAGQAHHFLKYAPSMEPPNDLPYAKDRYRAETARLYGVMDRQLANNRYLAGDFYSIADMACWGWASLWEGQEQTLDDKPNLARWLEEVGARPAVQRGRALASDQRGNLQTDKKAQEVLFKR</sequence>
<dbReference type="SFLD" id="SFLDG01151">
    <property type="entry name" value="Main.2:_Nu-like"/>
    <property type="match status" value="1"/>
</dbReference>
<dbReference type="InterPro" id="IPR036282">
    <property type="entry name" value="Glutathione-S-Trfase_C_sf"/>
</dbReference>
<dbReference type="InterPro" id="IPR004045">
    <property type="entry name" value="Glutathione_S-Trfase_N"/>
</dbReference>
<reference evidence="5" key="1">
    <citation type="journal article" date="2019" name="Int. J. Syst. Evol. Microbiol.">
        <title>The Global Catalogue of Microorganisms (GCM) 10K type strain sequencing project: providing services to taxonomists for standard genome sequencing and annotation.</title>
        <authorList>
            <consortium name="The Broad Institute Genomics Platform"/>
            <consortium name="The Broad Institute Genome Sequencing Center for Infectious Disease"/>
            <person name="Wu L."/>
            <person name="Ma J."/>
        </authorList>
    </citation>
    <scope>NUCLEOTIDE SEQUENCE [LARGE SCALE GENOMIC DNA]</scope>
    <source>
        <strain evidence="5">KCTC 42443</strain>
    </source>
</reference>
<accession>A0ABQ3J3X0</accession>
<name>A0ABQ3J3X0_9RHOB</name>
<dbReference type="RefSeq" id="WP_191286411.1">
    <property type="nucleotide sequence ID" value="NZ_BNCH01000004.1"/>
</dbReference>
<feature type="domain" description="GST C-terminal" evidence="3">
    <location>
        <begin position="92"/>
        <end position="226"/>
    </location>
</feature>
<dbReference type="CDD" id="cd03048">
    <property type="entry name" value="GST_N_Ure2p_like"/>
    <property type="match status" value="1"/>
</dbReference>
<dbReference type="PANTHER" id="PTHR44051">
    <property type="entry name" value="GLUTATHIONE S-TRANSFERASE-RELATED"/>
    <property type="match status" value="1"/>
</dbReference>
<dbReference type="SUPFAM" id="SSF52833">
    <property type="entry name" value="Thioredoxin-like"/>
    <property type="match status" value="1"/>
</dbReference>
<dbReference type="Gene3D" id="3.40.30.10">
    <property type="entry name" value="Glutaredoxin"/>
    <property type="match status" value="1"/>
</dbReference>
<comment type="similarity">
    <text evidence="1">Belongs to the GST superfamily.</text>
</comment>
<evidence type="ECO:0000313" key="5">
    <source>
        <dbReference type="Proteomes" id="UP000609802"/>
    </source>
</evidence>
<dbReference type="InterPro" id="IPR040079">
    <property type="entry name" value="Glutathione_S-Trfase"/>
</dbReference>
<dbReference type="SUPFAM" id="SSF47616">
    <property type="entry name" value="GST C-terminal domain-like"/>
    <property type="match status" value="1"/>
</dbReference>
<dbReference type="PROSITE" id="PS50405">
    <property type="entry name" value="GST_CTER"/>
    <property type="match status" value="1"/>
</dbReference>
<gene>
    <name evidence="4" type="primary">gst7</name>
    <name evidence="4" type="ORF">GCM10016455_20300</name>
</gene>
<dbReference type="Gene3D" id="1.20.1050.10">
    <property type="match status" value="1"/>
</dbReference>
<dbReference type="PROSITE" id="PS50404">
    <property type="entry name" value="GST_NTER"/>
    <property type="match status" value="1"/>
</dbReference>
<dbReference type="SFLD" id="SFLDG00358">
    <property type="entry name" value="Main_(cytGST)"/>
    <property type="match status" value="1"/>
</dbReference>
<dbReference type="CDD" id="cd10291">
    <property type="entry name" value="GST_C_YfcG_like"/>
    <property type="match status" value="1"/>
</dbReference>
<dbReference type="Pfam" id="PF00043">
    <property type="entry name" value="GST_C"/>
    <property type="match status" value="1"/>
</dbReference>
<dbReference type="PANTHER" id="PTHR44051:SF19">
    <property type="entry name" value="DISULFIDE-BOND OXIDOREDUCTASE YFCG"/>
    <property type="match status" value="1"/>
</dbReference>
<dbReference type="Proteomes" id="UP000609802">
    <property type="component" value="Unassembled WGS sequence"/>
</dbReference>
<evidence type="ECO:0000259" key="2">
    <source>
        <dbReference type="PROSITE" id="PS50404"/>
    </source>
</evidence>
<dbReference type="InterPro" id="IPR036249">
    <property type="entry name" value="Thioredoxin-like_sf"/>
</dbReference>
<organism evidence="4 5">
    <name type="scientific">Aliiroseovarius zhejiangensis</name>
    <dbReference type="NCBI Taxonomy" id="1632025"/>
    <lineage>
        <taxon>Bacteria</taxon>
        <taxon>Pseudomonadati</taxon>
        <taxon>Pseudomonadota</taxon>
        <taxon>Alphaproteobacteria</taxon>
        <taxon>Rhodobacterales</taxon>
        <taxon>Paracoccaceae</taxon>
        <taxon>Aliiroseovarius</taxon>
    </lineage>
</organism>
<feature type="domain" description="GST N-terminal" evidence="2">
    <location>
        <begin position="2"/>
        <end position="89"/>
    </location>
</feature>
<comment type="caution">
    <text evidence="4">The sequence shown here is derived from an EMBL/GenBank/DDBJ whole genome shotgun (WGS) entry which is preliminary data.</text>
</comment>
<dbReference type="InterPro" id="IPR004046">
    <property type="entry name" value="GST_C"/>
</dbReference>
<evidence type="ECO:0000256" key="1">
    <source>
        <dbReference type="RuleBase" id="RU003494"/>
    </source>
</evidence>